<dbReference type="Gene3D" id="1.10.287.130">
    <property type="match status" value="1"/>
</dbReference>
<dbReference type="InterPro" id="IPR003594">
    <property type="entry name" value="HATPase_dom"/>
</dbReference>
<dbReference type="AlphaFoldDB" id="A0A0G4B2A6"/>
<feature type="transmembrane region" description="Helical" evidence="7">
    <location>
        <begin position="6"/>
        <end position="24"/>
    </location>
</feature>
<gene>
    <name evidence="9" type="ORF">UT28_C0001G0275</name>
</gene>
<dbReference type="STRING" id="1618337.UT28_C0001G0275"/>
<keyword evidence="3" id="KW-0597">Phosphoprotein</keyword>
<evidence type="ECO:0000259" key="8">
    <source>
        <dbReference type="PROSITE" id="PS50109"/>
    </source>
</evidence>
<feature type="transmembrane region" description="Helical" evidence="7">
    <location>
        <begin position="166"/>
        <end position="188"/>
    </location>
</feature>
<dbReference type="EC" id="2.7.13.3" evidence="2"/>
<sequence length="602" mass="68876">MTYFAIAALVNTISSLILGSIVFFKDTKGTVNRAFFLYTIAITWWSFSYFIWQISNSSDEALFWCRSLMAGAIFIPVFYIRFIYKFLEKKYNRPLIIFFLIISCLFFVINFSSYFILDVRSRLNFEFWPTAGPLFGPFLGIWVLIVLYSLYLLFKEFKVNTGLRKTQISFVLWGTILGYGGGLTNYFLWFDVDIQPWGNILITLYALLVAYAILKYKLLNIKVIATEIGTFSVLLALFIQVLTSSDLSNFIIRGLIFVLALVGGLYLIKSVQHEIKQKEQLQELTTQLAQANNHLKELDEMKTEFVSLASHELLTPVSAIEGYLSMLLDEKMARVDDPKALRYLDNVYKSAKRLARLIADMLNISRIEEGRLLVEKMDVNLTELIHQVIDEVKFKADERKQKVVFENTATIPWATYADADKIKEVVVNIIGNSIKYSRDPGTITVTVEKVPTAQIQQKWDQLEEEIKSRPLDDQEAINSAVDPHYRQLVGDNQLVIKIKDQGIGIPVEELPRLFKKFHRVGNYSTQESQGTGLGLYISRALVELHHGRIWPDSEGEGKGSTFTFTLPDYASKEAVVELEKEVPQDKEKLKPLAKPMKMAEDI</sequence>
<dbReference type="GO" id="GO:0000155">
    <property type="term" value="F:phosphorelay sensor kinase activity"/>
    <property type="evidence" value="ECO:0007669"/>
    <property type="project" value="InterPro"/>
</dbReference>
<dbReference type="SMART" id="SM00388">
    <property type="entry name" value="HisKA"/>
    <property type="match status" value="1"/>
</dbReference>
<dbReference type="Gene3D" id="3.30.565.10">
    <property type="entry name" value="Histidine kinase-like ATPase, C-terminal domain"/>
    <property type="match status" value="1"/>
</dbReference>
<keyword evidence="7" id="KW-1133">Transmembrane helix</keyword>
<feature type="domain" description="Histidine kinase" evidence="8">
    <location>
        <begin position="308"/>
        <end position="570"/>
    </location>
</feature>
<proteinExistence type="predicted"/>
<evidence type="ECO:0000256" key="2">
    <source>
        <dbReference type="ARBA" id="ARBA00012438"/>
    </source>
</evidence>
<dbReference type="EMBL" id="CP011213">
    <property type="protein sequence ID" value="AKM82086.1"/>
    <property type="molecule type" value="Genomic_DNA"/>
</dbReference>
<comment type="catalytic activity">
    <reaction evidence="1">
        <text>ATP + protein L-histidine = ADP + protein N-phospho-L-histidine.</text>
        <dbReference type="EC" id="2.7.13.3"/>
    </reaction>
</comment>
<feature type="transmembrane region" description="Helical" evidence="7">
    <location>
        <begin position="61"/>
        <end position="84"/>
    </location>
</feature>
<evidence type="ECO:0000256" key="1">
    <source>
        <dbReference type="ARBA" id="ARBA00000085"/>
    </source>
</evidence>
<dbReference type="PANTHER" id="PTHR43047">
    <property type="entry name" value="TWO-COMPONENT HISTIDINE PROTEIN KINASE"/>
    <property type="match status" value="1"/>
</dbReference>
<dbReference type="InterPro" id="IPR036097">
    <property type="entry name" value="HisK_dim/P_sf"/>
</dbReference>
<keyword evidence="7" id="KW-0812">Transmembrane</keyword>
<evidence type="ECO:0000256" key="4">
    <source>
        <dbReference type="ARBA" id="ARBA00022679"/>
    </source>
</evidence>
<dbReference type="InterPro" id="IPR031621">
    <property type="entry name" value="HisKA_7TM"/>
</dbReference>
<keyword evidence="5 9" id="KW-0418">Kinase</keyword>
<keyword evidence="4 9" id="KW-0808">Transferase</keyword>
<organism evidence="9 10">
    <name type="scientific">Berkelbacteria bacterium GW2011_GWE1_39_12</name>
    <dbReference type="NCBI Taxonomy" id="1618337"/>
    <lineage>
        <taxon>Bacteria</taxon>
        <taxon>Candidatus Berkelbacteria</taxon>
    </lineage>
</organism>
<dbReference type="GO" id="GO:0005886">
    <property type="term" value="C:plasma membrane"/>
    <property type="evidence" value="ECO:0007669"/>
    <property type="project" value="TreeGrafter"/>
</dbReference>
<dbReference type="Pfam" id="PF00512">
    <property type="entry name" value="HisKA"/>
    <property type="match status" value="1"/>
</dbReference>
<dbReference type="InterPro" id="IPR036890">
    <property type="entry name" value="HATPase_C_sf"/>
</dbReference>
<dbReference type="PROSITE" id="PS50109">
    <property type="entry name" value="HIS_KIN"/>
    <property type="match status" value="1"/>
</dbReference>
<protein>
    <recommendedName>
        <fullName evidence="2">histidine kinase</fullName>
        <ecNumber evidence="2">2.7.13.3</ecNumber>
    </recommendedName>
</protein>
<dbReference type="Proteomes" id="UP000035648">
    <property type="component" value="Chromosome"/>
</dbReference>
<dbReference type="PRINTS" id="PR00344">
    <property type="entry name" value="BCTRLSENSOR"/>
</dbReference>
<dbReference type="InterPro" id="IPR004358">
    <property type="entry name" value="Sig_transdc_His_kin-like_C"/>
</dbReference>
<evidence type="ECO:0000313" key="10">
    <source>
        <dbReference type="Proteomes" id="UP000035648"/>
    </source>
</evidence>
<evidence type="ECO:0000256" key="3">
    <source>
        <dbReference type="ARBA" id="ARBA00022553"/>
    </source>
</evidence>
<accession>A0A0G4B2A6</accession>
<feature type="transmembrane region" description="Helical" evidence="7">
    <location>
        <begin position="221"/>
        <end position="244"/>
    </location>
</feature>
<evidence type="ECO:0000256" key="5">
    <source>
        <dbReference type="ARBA" id="ARBA00022777"/>
    </source>
</evidence>
<dbReference type="InterPro" id="IPR005467">
    <property type="entry name" value="His_kinase_dom"/>
</dbReference>
<keyword evidence="6" id="KW-0175">Coiled coil</keyword>
<name>A0A0G4B2A6_9BACT</name>
<dbReference type="SUPFAM" id="SSF55874">
    <property type="entry name" value="ATPase domain of HSP90 chaperone/DNA topoisomerase II/histidine kinase"/>
    <property type="match status" value="1"/>
</dbReference>
<feature type="transmembrane region" description="Helical" evidence="7">
    <location>
        <begin position="96"/>
        <end position="117"/>
    </location>
</feature>
<dbReference type="Pfam" id="PF02518">
    <property type="entry name" value="HATPase_c"/>
    <property type="match status" value="1"/>
</dbReference>
<evidence type="ECO:0000313" key="9">
    <source>
        <dbReference type="EMBL" id="AKM82086.1"/>
    </source>
</evidence>
<feature type="transmembrane region" description="Helical" evidence="7">
    <location>
        <begin position="36"/>
        <end position="55"/>
    </location>
</feature>
<dbReference type="InterPro" id="IPR003661">
    <property type="entry name" value="HisK_dim/P_dom"/>
</dbReference>
<evidence type="ECO:0000256" key="7">
    <source>
        <dbReference type="SAM" id="Phobius"/>
    </source>
</evidence>
<dbReference type="Pfam" id="PF16927">
    <property type="entry name" value="HisKA_7TM"/>
    <property type="match status" value="1"/>
</dbReference>
<dbReference type="KEGG" id="bbgw:UT28_C0001G0275"/>
<feature type="transmembrane region" description="Helical" evidence="7">
    <location>
        <begin position="250"/>
        <end position="268"/>
    </location>
</feature>
<dbReference type="SUPFAM" id="SSF47384">
    <property type="entry name" value="Homodimeric domain of signal transducing histidine kinase"/>
    <property type="match status" value="1"/>
</dbReference>
<dbReference type="PANTHER" id="PTHR43047:SF72">
    <property type="entry name" value="OSMOSENSING HISTIDINE PROTEIN KINASE SLN1"/>
    <property type="match status" value="1"/>
</dbReference>
<feature type="transmembrane region" description="Helical" evidence="7">
    <location>
        <begin position="194"/>
        <end position="214"/>
    </location>
</feature>
<feature type="transmembrane region" description="Helical" evidence="7">
    <location>
        <begin position="137"/>
        <end position="154"/>
    </location>
</feature>
<dbReference type="SMART" id="SM00387">
    <property type="entry name" value="HATPase_c"/>
    <property type="match status" value="1"/>
</dbReference>
<feature type="coiled-coil region" evidence="6">
    <location>
        <begin position="274"/>
        <end position="301"/>
    </location>
</feature>
<keyword evidence="7" id="KW-0472">Membrane</keyword>
<dbReference type="CDD" id="cd00082">
    <property type="entry name" value="HisKA"/>
    <property type="match status" value="1"/>
</dbReference>
<dbReference type="GO" id="GO:0009927">
    <property type="term" value="F:histidine phosphotransfer kinase activity"/>
    <property type="evidence" value="ECO:0007669"/>
    <property type="project" value="TreeGrafter"/>
</dbReference>
<reference evidence="9 10" key="1">
    <citation type="journal article" date="2015" name="Nature">
        <title>rRNA introns, odd ribosomes, and small enigmatic genomes across a large radiation of phyla.</title>
        <authorList>
            <person name="Brown C.T."/>
            <person name="Hug L.A."/>
            <person name="Thomas B.C."/>
            <person name="Sharon I."/>
            <person name="Castelle C.J."/>
            <person name="Singh A."/>
            <person name="Wilkins M.J."/>
            <person name="Williams K.H."/>
            <person name="Banfield J.F."/>
        </authorList>
    </citation>
    <scope>NUCLEOTIDE SEQUENCE [LARGE SCALE GENOMIC DNA]</scope>
</reference>
<evidence type="ECO:0000256" key="6">
    <source>
        <dbReference type="SAM" id="Coils"/>
    </source>
</evidence>